<keyword evidence="2" id="KW-0812">Transmembrane</keyword>
<keyword evidence="4" id="KW-1185">Reference proteome</keyword>
<evidence type="ECO:0000313" key="4">
    <source>
        <dbReference type="Proteomes" id="UP001228113"/>
    </source>
</evidence>
<feature type="transmembrane region" description="Helical" evidence="2">
    <location>
        <begin position="20"/>
        <end position="41"/>
    </location>
</feature>
<gene>
    <name evidence="3" type="ORF">METESE_26410</name>
</gene>
<dbReference type="Proteomes" id="UP001228113">
    <property type="component" value="Chromosome"/>
</dbReference>
<keyword evidence="2" id="KW-0472">Membrane</keyword>
<dbReference type="KEGG" id="msea:METESE_26410"/>
<name>A0AA48H844_9BACT</name>
<proteinExistence type="predicted"/>
<feature type="region of interest" description="Disordered" evidence="1">
    <location>
        <begin position="158"/>
        <end position="225"/>
    </location>
</feature>
<keyword evidence="2" id="KW-1133">Transmembrane helix</keyword>
<sequence length="225" mass="22804">MDTLLLMTQPAILRRQGESSGGGLGCFVALLVIGIIVFLVLRGRRDREEQLGAAHRPMGTGPVEPHTFACPYPKCPSCGATGEKMKQQYDGLRKVTWTCGYCGTLAGVQELRDEELPPGARQRLGLDQPQGMMPGQAYPPQGGGSGMGGLLTGMMIGSMMGGGHHRDPDDWGGGGSGSGSGGDWGDGGGSGSGGDWGDSGGSGGDWGDSGGGDWGGGDSGGGSDW</sequence>
<evidence type="ECO:0000256" key="2">
    <source>
        <dbReference type="SAM" id="Phobius"/>
    </source>
</evidence>
<feature type="compositionally biased region" description="Gly residues" evidence="1">
    <location>
        <begin position="171"/>
        <end position="225"/>
    </location>
</feature>
<feature type="region of interest" description="Disordered" evidence="1">
    <location>
        <begin position="120"/>
        <end position="145"/>
    </location>
</feature>
<reference evidence="3" key="1">
    <citation type="journal article" date="2023" name="Int. J. Syst. Evol. Microbiol.">
        <title>Mesoterricola silvestris gen. nov., sp. nov., Mesoterricola sediminis sp. nov., Geothrix oryzae sp. nov., Geothrix edaphica sp. nov., Geothrix rubra sp. nov., and Geothrix limicola sp. nov., six novel members of Acidobacteriota isolated from soils.</title>
        <authorList>
            <person name="Itoh H."/>
            <person name="Sugisawa Y."/>
            <person name="Mise K."/>
            <person name="Xu Z."/>
            <person name="Kuniyasu M."/>
            <person name="Ushijima N."/>
            <person name="Kawano K."/>
            <person name="Kobayashi E."/>
            <person name="Shiratori Y."/>
            <person name="Masuda Y."/>
            <person name="Senoo K."/>
        </authorList>
    </citation>
    <scope>NUCLEOTIDE SEQUENCE</scope>
    <source>
        <strain evidence="3">W786</strain>
    </source>
</reference>
<dbReference type="EMBL" id="AP027081">
    <property type="protein sequence ID" value="BDU77683.1"/>
    <property type="molecule type" value="Genomic_DNA"/>
</dbReference>
<evidence type="ECO:0000313" key="3">
    <source>
        <dbReference type="EMBL" id="BDU77683.1"/>
    </source>
</evidence>
<protein>
    <submittedName>
        <fullName evidence="3">Uncharacterized protein</fullName>
    </submittedName>
</protein>
<accession>A0AA48H844</accession>
<dbReference type="AlphaFoldDB" id="A0AA48H844"/>
<evidence type="ECO:0000256" key="1">
    <source>
        <dbReference type="SAM" id="MobiDB-lite"/>
    </source>
</evidence>
<dbReference type="RefSeq" id="WP_243335957.1">
    <property type="nucleotide sequence ID" value="NZ_AP027081.1"/>
</dbReference>
<organism evidence="3 4">
    <name type="scientific">Mesoterricola sediminis</name>
    <dbReference type="NCBI Taxonomy" id="2927980"/>
    <lineage>
        <taxon>Bacteria</taxon>
        <taxon>Pseudomonadati</taxon>
        <taxon>Acidobacteriota</taxon>
        <taxon>Holophagae</taxon>
        <taxon>Holophagales</taxon>
        <taxon>Holophagaceae</taxon>
        <taxon>Mesoterricola</taxon>
    </lineage>
</organism>